<dbReference type="AlphaFoldDB" id="A0AA88Y4P8"/>
<feature type="domain" description="BHLH" evidence="2">
    <location>
        <begin position="132"/>
        <end position="186"/>
    </location>
</feature>
<dbReference type="GO" id="GO:0045944">
    <property type="term" value="P:positive regulation of transcription by RNA polymerase II"/>
    <property type="evidence" value="ECO:0007669"/>
    <property type="project" value="TreeGrafter"/>
</dbReference>
<dbReference type="GO" id="GO:0070888">
    <property type="term" value="F:E-box binding"/>
    <property type="evidence" value="ECO:0007669"/>
    <property type="project" value="TreeGrafter"/>
</dbReference>
<dbReference type="GO" id="GO:0005634">
    <property type="term" value="C:nucleus"/>
    <property type="evidence" value="ECO:0007669"/>
    <property type="project" value="TreeGrafter"/>
</dbReference>
<accession>A0AA88Y4P8</accession>
<evidence type="ECO:0000256" key="1">
    <source>
        <dbReference type="SAM" id="MobiDB-lite"/>
    </source>
</evidence>
<keyword evidence="4" id="KW-1185">Reference proteome</keyword>
<comment type="caution">
    <text evidence="3">The sequence shown here is derived from an EMBL/GenBank/DDBJ whole genome shotgun (WGS) entry which is preliminary data.</text>
</comment>
<evidence type="ECO:0000313" key="4">
    <source>
        <dbReference type="Proteomes" id="UP001186944"/>
    </source>
</evidence>
<sequence length="271" mass="30298">MLKDHCRSKDRELVPMEISDDKNTVDIISENEMKDIAVAGANDDQCPVKSEIVDSEEQGKDACCSDSLQELQQPECTLRRSTRRKSKPSDANDNLEYNLRTNTLVNRVISERKRKEPKLPKPKSKPPPLSKYRRKTANARERCRMVEINQAFEELRNVLPNIEAGPASKLTKIHTLRLALNYISALRQTLGYDDDMNSDASSMRSSSISSSSGDEQCLSPSDGELSILNSEDSSDLLSSDDTDMINSEELLSDNLDLVQLDLDGCTDLLLS</sequence>
<organism evidence="3 4">
    <name type="scientific">Pinctada imbricata</name>
    <name type="common">Atlantic pearl-oyster</name>
    <name type="synonym">Pinctada martensii</name>
    <dbReference type="NCBI Taxonomy" id="66713"/>
    <lineage>
        <taxon>Eukaryota</taxon>
        <taxon>Metazoa</taxon>
        <taxon>Spiralia</taxon>
        <taxon>Lophotrochozoa</taxon>
        <taxon>Mollusca</taxon>
        <taxon>Bivalvia</taxon>
        <taxon>Autobranchia</taxon>
        <taxon>Pteriomorphia</taxon>
        <taxon>Pterioida</taxon>
        <taxon>Pterioidea</taxon>
        <taxon>Pteriidae</taxon>
        <taxon>Pinctada</taxon>
    </lineage>
</organism>
<dbReference type="InterPro" id="IPR050359">
    <property type="entry name" value="bHLH_transcription_factors"/>
</dbReference>
<dbReference type="GO" id="GO:0046983">
    <property type="term" value="F:protein dimerization activity"/>
    <property type="evidence" value="ECO:0007669"/>
    <property type="project" value="InterPro"/>
</dbReference>
<dbReference type="Pfam" id="PF00010">
    <property type="entry name" value="HLH"/>
    <property type="match status" value="1"/>
</dbReference>
<reference evidence="3" key="1">
    <citation type="submission" date="2019-08" db="EMBL/GenBank/DDBJ databases">
        <title>The improved chromosome-level genome for the pearl oyster Pinctada fucata martensii using PacBio sequencing and Hi-C.</title>
        <authorList>
            <person name="Zheng Z."/>
        </authorList>
    </citation>
    <scope>NUCLEOTIDE SEQUENCE</scope>
    <source>
        <strain evidence="3">ZZ-2019</strain>
        <tissue evidence="3">Adductor muscle</tissue>
    </source>
</reference>
<feature type="region of interest" description="Disordered" evidence="1">
    <location>
        <begin position="197"/>
        <end position="225"/>
    </location>
</feature>
<dbReference type="Proteomes" id="UP001186944">
    <property type="component" value="Unassembled WGS sequence"/>
</dbReference>
<dbReference type="GO" id="GO:0009653">
    <property type="term" value="P:anatomical structure morphogenesis"/>
    <property type="evidence" value="ECO:0007669"/>
    <property type="project" value="TreeGrafter"/>
</dbReference>
<evidence type="ECO:0000313" key="3">
    <source>
        <dbReference type="EMBL" id="KAK3092478.1"/>
    </source>
</evidence>
<feature type="compositionally biased region" description="Low complexity" evidence="1">
    <location>
        <begin position="198"/>
        <end position="214"/>
    </location>
</feature>
<feature type="compositionally biased region" description="Basic and acidic residues" evidence="1">
    <location>
        <begin position="110"/>
        <end position="119"/>
    </location>
</feature>
<dbReference type="SUPFAM" id="SSF47459">
    <property type="entry name" value="HLH, helix-loop-helix DNA-binding domain"/>
    <property type="match status" value="1"/>
</dbReference>
<dbReference type="Gene3D" id="4.10.280.10">
    <property type="entry name" value="Helix-loop-helix DNA-binding domain"/>
    <property type="match status" value="1"/>
</dbReference>
<dbReference type="PROSITE" id="PS50888">
    <property type="entry name" value="BHLH"/>
    <property type="match status" value="1"/>
</dbReference>
<dbReference type="EMBL" id="VSWD01000009">
    <property type="protein sequence ID" value="KAK3092478.1"/>
    <property type="molecule type" value="Genomic_DNA"/>
</dbReference>
<dbReference type="CDD" id="cd11431">
    <property type="entry name" value="bHLH_TS_taxi_Dei"/>
    <property type="match status" value="1"/>
</dbReference>
<proteinExistence type="predicted"/>
<dbReference type="GO" id="GO:0003700">
    <property type="term" value="F:DNA-binding transcription factor activity"/>
    <property type="evidence" value="ECO:0007669"/>
    <property type="project" value="TreeGrafter"/>
</dbReference>
<dbReference type="SMART" id="SM00353">
    <property type="entry name" value="HLH"/>
    <property type="match status" value="1"/>
</dbReference>
<dbReference type="InterPro" id="IPR011598">
    <property type="entry name" value="bHLH_dom"/>
</dbReference>
<dbReference type="PANTHER" id="PTHR19290">
    <property type="entry name" value="BASIC HELIX-LOOP-HELIX PROTEIN NEUROGENIN-RELATED"/>
    <property type="match status" value="1"/>
</dbReference>
<dbReference type="PANTHER" id="PTHR19290:SF147">
    <property type="entry name" value="HELIX-LOOP-HELIX PROTEIN DELILAH"/>
    <property type="match status" value="1"/>
</dbReference>
<gene>
    <name evidence="3" type="ORF">FSP39_003387</name>
</gene>
<name>A0AA88Y4P8_PINIB</name>
<dbReference type="InterPro" id="IPR036638">
    <property type="entry name" value="HLH_DNA-bd_sf"/>
</dbReference>
<feature type="region of interest" description="Disordered" evidence="1">
    <location>
        <begin position="110"/>
        <end position="138"/>
    </location>
</feature>
<protein>
    <recommendedName>
        <fullName evidence="2">BHLH domain-containing protein</fullName>
    </recommendedName>
</protein>
<evidence type="ECO:0000259" key="2">
    <source>
        <dbReference type="PROSITE" id="PS50888"/>
    </source>
</evidence>